<evidence type="ECO:0000256" key="1">
    <source>
        <dbReference type="SAM" id="SignalP"/>
    </source>
</evidence>
<evidence type="ECO:0000313" key="2">
    <source>
        <dbReference type="EMBL" id="GGE60821.1"/>
    </source>
</evidence>
<dbReference type="RefSeq" id="WP_095595467.1">
    <property type="nucleotide sequence ID" value="NZ_BMKN01000003.1"/>
</dbReference>
<dbReference type="AlphaFoldDB" id="A0A917AMP9"/>
<gene>
    <name evidence="2" type="ORF">GCM10011517_30410</name>
</gene>
<feature type="signal peptide" evidence="1">
    <location>
        <begin position="1"/>
        <end position="22"/>
    </location>
</feature>
<comment type="caution">
    <text evidence="2">The sequence shown here is derived from an EMBL/GenBank/DDBJ whole genome shotgun (WGS) entry which is preliminary data.</text>
</comment>
<organism evidence="2 3">
    <name type="scientific">Actibacterium pelagium</name>
    <dbReference type="NCBI Taxonomy" id="2029103"/>
    <lineage>
        <taxon>Bacteria</taxon>
        <taxon>Pseudomonadati</taxon>
        <taxon>Pseudomonadota</taxon>
        <taxon>Alphaproteobacteria</taxon>
        <taxon>Rhodobacterales</taxon>
        <taxon>Roseobacteraceae</taxon>
        <taxon>Actibacterium</taxon>
    </lineage>
</organism>
<keyword evidence="3" id="KW-1185">Reference proteome</keyword>
<protein>
    <recommendedName>
        <fullName evidence="4">Outer membrane protein beta-barrel domain-containing protein</fullName>
    </recommendedName>
</protein>
<evidence type="ECO:0008006" key="4">
    <source>
        <dbReference type="Google" id="ProtNLM"/>
    </source>
</evidence>
<name>A0A917AMP9_9RHOB</name>
<sequence length="244" mass="26264">MTAKVLAFLMAGTALIGTPASAIEFEAAHADFSYSTLRDEADGHRFGLNMGAEYQVLSGSNVQLNSGLNYYNGDDNWQGDLSAHMIYTPLETFALGGYLGYEGFAGYNTFFGGLEVRVDLGNFTAQSYFQKGIADGEELNTWGLRARYTLSPGLSIGVFYDSAEFPGATNYGRSGLGVDYRIDSGFAVFAKAGRIDYSESGGRNDTDYGFIEIGGRVIFGGNGQTTFDKRSVFGVAQGQSRPNL</sequence>
<feature type="chain" id="PRO_5037273445" description="Outer membrane protein beta-barrel domain-containing protein" evidence="1">
    <location>
        <begin position="23"/>
        <end position="244"/>
    </location>
</feature>
<reference evidence="2" key="1">
    <citation type="journal article" date="2014" name="Int. J. Syst. Evol. Microbiol.">
        <title>Complete genome sequence of Corynebacterium casei LMG S-19264T (=DSM 44701T), isolated from a smear-ripened cheese.</title>
        <authorList>
            <consortium name="US DOE Joint Genome Institute (JGI-PGF)"/>
            <person name="Walter F."/>
            <person name="Albersmeier A."/>
            <person name="Kalinowski J."/>
            <person name="Ruckert C."/>
        </authorList>
    </citation>
    <scope>NUCLEOTIDE SEQUENCE</scope>
    <source>
        <strain evidence="2">CGMCC 1.16012</strain>
    </source>
</reference>
<evidence type="ECO:0000313" key="3">
    <source>
        <dbReference type="Proteomes" id="UP000606730"/>
    </source>
</evidence>
<keyword evidence="1" id="KW-0732">Signal</keyword>
<dbReference type="Proteomes" id="UP000606730">
    <property type="component" value="Unassembled WGS sequence"/>
</dbReference>
<dbReference type="OrthoDB" id="7686946at2"/>
<accession>A0A917AMP9</accession>
<proteinExistence type="predicted"/>
<dbReference type="SUPFAM" id="SSF56935">
    <property type="entry name" value="Porins"/>
    <property type="match status" value="1"/>
</dbReference>
<dbReference type="Gene3D" id="2.40.160.10">
    <property type="entry name" value="Porin"/>
    <property type="match status" value="1"/>
</dbReference>
<dbReference type="InterPro" id="IPR023614">
    <property type="entry name" value="Porin_dom_sf"/>
</dbReference>
<reference evidence="2" key="2">
    <citation type="submission" date="2020-09" db="EMBL/GenBank/DDBJ databases">
        <authorList>
            <person name="Sun Q."/>
            <person name="Zhou Y."/>
        </authorList>
    </citation>
    <scope>NUCLEOTIDE SEQUENCE</scope>
    <source>
        <strain evidence="2">CGMCC 1.16012</strain>
    </source>
</reference>
<dbReference type="EMBL" id="BMKN01000003">
    <property type="protein sequence ID" value="GGE60821.1"/>
    <property type="molecule type" value="Genomic_DNA"/>
</dbReference>